<feature type="compositionally biased region" description="Basic residues" evidence="1">
    <location>
        <begin position="53"/>
        <end position="65"/>
    </location>
</feature>
<reference evidence="2" key="1">
    <citation type="submission" date="2021-03" db="EMBL/GenBank/DDBJ databases">
        <title>Draft genome sequence of rust myrtle Austropuccinia psidii MF-1, a brazilian biotype.</title>
        <authorList>
            <person name="Quecine M.C."/>
            <person name="Pachon D.M.R."/>
            <person name="Bonatelli M.L."/>
            <person name="Correr F.H."/>
            <person name="Franceschini L.M."/>
            <person name="Leite T.F."/>
            <person name="Margarido G.R.A."/>
            <person name="Almeida C.A."/>
            <person name="Ferrarezi J.A."/>
            <person name="Labate C.A."/>
        </authorList>
    </citation>
    <scope>NUCLEOTIDE SEQUENCE</scope>
    <source>
        <strain evidence="2">MF-1</strain>
    </source>
</reference>
<evidence type="ECO:0000256" key="1">
    <source>
        <dbReference type="SAM" id="MobiDB-lite"/>
    </source>
</evidence>
<comment type="caution">
    <text evidence="2">The sequence shown here is derived from an EMBL/GenBank/DDBJ whole genome shotgun (WGS) entry which is preliminary data.</text>
</comment>
<keyword evidence="3" id="KW-1185">Reference proteome</keyword>
<organism evidence="2 3">
    <name type="scientific">Austropuccinia psidii MF-1</name>
    <dbReference type="NCBI Taxonomy" id="1389203"/>
    <lineage>
        <taxon>Eukaryota</taxon>
        <taxon>Fungi</taxon>
        <taxon>Dikarya</taxon>
        <taxon>Basidiomycota</taxon>
        <taxon>Pucciniomycotina</taxon>
        <taxon>Pucciniomycetes</taxon>
        <taxon>Pucciniales</taxon>
        <taxon>Sphaerophragmiaceae</taxon>
        <taxon>Austropuccinia</taxon>
    </lineage>
</organism>
<evidence type="ECO:0000313" key="3">
    <source>
        <dbReference type="Proteomes" id="UP000765509"/>
    </source>
</evidence>
<feature type="compositionally biased region" description="Polar residues" evidence="1">
    <location>
        <begin position="1"/>
        <end position="12"/>
    </location>
</feature>
<dbReference type="Proteomes" id="UP000765509">
    <property type="component" value="Unassembled WGS sequence"/>
</dbReference>
<name>A0A9Q3L536_9BASI</name>
<protein>
    <submittedName>
        <fullName evidence="2">Uncharacterized protein</fullName>
    </submittedName>
</protein>
<dbReference type="EMBL" id="AVOT02142901">
    <property type="protein sequence ID" value="MBW0591407.1"/>
    <property type="molecule type" value="Genomic_DNA"/>
</dbReference>
<feature type="region of interest" description="Disordered" evidence="1">
    <location>
        <begin position="1"/>
        <end position="97"/>
    </location>
</feature>
<dbReference type="AlphaFoldDB" id="A0A9Q3L536"/>
<proteinExistence type="predicted"/>
<sequence length="97" mass="10586">MPVQNSPPVKNTRSQRHQDVLTSTERAPLDCTPSVHQLNSNLERGPPMEGKVPSRRGGVKLRRSRSFYGLLGGYPSISQGPRSRSGAAEAEEGEESE</sequence>
<gene>
    <name evidence="2" type="ORF">O181_131122</name>
</gene>
<evidence type="ECO:0000313" key="2">
    <source>
        <dbReference type="EMBL" id="MBW0591407.1"/>
    </source>
</evidence>
<accession>A0A9Q3L536</accession>